<dbReference type="InterPro" id="IPR004843">
    <property type="entry name" value="Calcineurin-like_PHP"/>
</dbReference>
<evidence type="ECO:0000256" key="2">
    <source>
        <dbReference type="ARBA" id="ARBA00011322"/>
    </source>
</evidence>
<comment type="similarity">
    <text evidence="1 7">Belongs to the SbcD family.</text>
</comment>
<keyword evidence="12" id="KW-1185">Reference proteome</keyword>
<keyword evidence="7" id="KW-0235">DNA replication</keyword>
<dbReference type="GO" id="GO:0006260">
    <property type="term" value="P:DNA replication"/>
    <property type="evidence" value="ECO:0007669"/>
    <property type="project" value="UniProtKB-KW"/>
</dbReference>
<dbReference type="Pfam" id="PF12320">
    <property type="entry name" value="SbcD_C"/>
    <property type="match status" value="1"/>
</dbReference>
<dbReference type="Pfam" id="PF00149">
    <property type="entry name" value="Metallophos"/>
    <property type="match status" value="1"/>
</dbReference>
<dbReference type="RefSeq" id="WP_146791019.1">
    <property type="nucleotide sequence ID" value="NZ_VOLT01000013.1"/>
</dbReference>
<dbReference type="SUPFAM" id="SSF56300">
    <property type="entry name" value="Metallo-dependent phosphatases"/>
    <property type="match status" value="1"/>
</dbReference>
<comment type="function">
    <text evidence="7">SbcCD cleaves DNA hairpin structures. These structures can inhibit DNA replication and are intermediates in certain DNA recombination reactions. The complex acts as a 3'-&gt;5' double strand exonuclease that can open hairpins. It also has a 5' single-strand endonuclease activity.</text>
</comment>
<dbReference type="InterPro" id="IPR041796">
    <property type="entry name" value="Mre11_N"/>
</dbReference>
<protein>
    <recommendedName>
        <fullName evidence="3 7">Nuclease SbcCD subunit D</fullName>
    </recommendedName>
</protein>
<dbReference type="PANTHER" id="PTHR30337">
    <property type="entry name" value="COMPONENT OF ATP-DEPENDENT DSDNA EXONUCLEASE"/>
    <property type="match status" value="1"/>
</dbReference>
<gene>
    <name evidence="7 11" type="primary">sbcD</name>
    <name evidence="11" type="ORF">ESZ36_19600</name>
</gene>
<reference evidence="11 12" key="1">
    <citation type="submission" date="2019-07" db="EMBL/GenBank/DDBJ databases">
        <title>Genomes of sea-ice associated Colwellia species.</title>
        <authorList>
            <person name="Bowman J.P."/>
        </authorList>
    </citation>
    <scope>NUCLEOTIDE SEQUENCE [LARGE SCALE GENOMIC DNA]</scope>
    <source>
        <strain evidence="11 12">ACAM 459</strain>
    </source>
</reference>
<keyword evidence="6 7" id="KW-0269">Exonuclease</keyword>
<evidence type="ECO:0000256" key="6">
    <source>
        <dbReference type="ARBA" id="ARBA00022839"/>
    </source>
</evidence>
<dbReference type="GO" id="GO:0008408">
    <property type="term" value="F:3'-5' exonuclease activity"/>
    <property type="evidence" value="ECO:0007669"/>
    <property type="project" value="InterPro"/>
</dbReference>
<dbReference type="EMBL" id="VOLT01000013">
    <property type="protein sequence ID" value="TWX64518.1"/>
    <property type="molecule type" value="Genomic_DNA"/>
</dbReference>
<name>A0A5C6Q6Y6_9GAMM</name>
<keyword evidence="4 7" id="KW-0540">Nuclease</keyword>
<evidence type="ECO:0000259" key="10">
    <source>
        <dbReference type="Pfam" id="PF12320"/>
    </source>
</evidence>
<accession>A0A5C6Q6Y6</accession>
<dbReference type="InterPro" id="IPR026843">
    <property type="entry name" value="SbcD_C"/>
</dbReference>
<evidence type="ECO:0000256" key="7">
    <source>
        <dbReference type="RuleBase" id="RU363069"/>
    </source>
</evidence>
<feature type="compositionally biased region" description="Low complexity" evidence="8">
    <location>
        <begin position="454"/>
        <end position="468"/>
    </location>
</feature>
<feature type="compositionally biased region" description="Basic and acidic residues" evidence="8">
    <location>
        <begin position="476"/>
        <end position="486"/>
    </location>
</feature>
<organism evidence="11 12">
    <name type="scientific">Colwellia demingiae</name>
    <dbReference type="NCBI Taxonomy" id="89401"/>
    <lineage>
        <taxon>Bacteria</taxon>
        <taxon>Pseudomonadati</taxon>
        <taxon>Pseudomonadota</taxon>
        <taxon>Gammaproteobacteria</taxon>
        <taxon>Alteromonadales</taxon>
        <taxon>Colwelliaceae</taxon>
        <taxon>Colwellia</taxon>
    </lineage>
</organism>
<proteinExistence type="inferred from homology"/>
<comment type="subunit">
    <text evidence="2 7">Heterodimer of SbcC and SbcD.</text>
</comment>
<dbReference type="Gene3D" id="3.60.21.10">
    <property type="match status" value="1"/>
</dbReference>
<dbReference type="Proteomes" id="UP000321822">
    <property type="component" value="Unassembled WGS sequence"/>
</dbReference>
<feature type="domain" description="Nuclease SbcCD subunit D C-terminal" evidence="10">
    <location>
        <begin position="300"/>
        <end position="410"/>
    </location>
</feature>
<dbReference type="NCBIfam" id="TIGR00619">
    <property type="entry name" value="sbcd"/>
    <property type="match status" value="1"/>
</dbReference>
<dbReference type="InterPro" id="IPR050535">
    <property type="entry name" value="DNA_Repair-Maintenance_Comp"/>
</dbReference>
<dbReference type="GO" id="GO:0004519">
    <property type="term" value="F:endonuclease activity"/>
    <property type="evidence" value="ECO:0007669"/>
    <property type="project" value="UniProtKB-KW"/>
</dbReference>
<feature type="region of interest" description="Disordered" evidence="8">
    <location>
        <begin position="443"/>
        <end position="486"/>
    </location>
</feature>
<feature type="domain" description="Calcineurin-like phosphoesterase" evidence="9">
    <location>
        <begin position="1"/>
        <end position="103"/>
    </location>
</feature>
<comment type="caution">
    <text evidence="11">The sequence shown here is derived from an EMBL/GenBank/DDBJ whole genome shotgun (WGS) entry which is preliminary data.</text>
</comment>
<dbReference type="PANTHER" id="PTHR30337:SF0">
    <property type="entry name" value="NUCLEASE SBCCD SUBUNIT D"/>
    <property type="match status" value="1"/>
</dbReference>
<evidence type="ECO:0000256" key="8">
    <source>
        <dbReference type="SAM" id="MobiDB-lite"/>
    </source>
</evidence>
<evidence type="ECO:0000256" key="4">
    <source>
        <dbReference type="ARBA" id="ARBA00022722"/>
    </source>
</evidence>
<evidence type="ECO:0000259" key="9">
    <source>
        <dbReference type="Pfam" id="PF00149"/>
    </source>
</evidence>
<dbReference type="GO" id="GO:0006310">
    <property type="term" value="P:DNA recombination"/>
    <property type="evidence" value="ECO:0007669"/>
    <property type="project" value="UniProtKB-KW"/>
</dbReference>
<evidence type="ECO:0000313" key="12">
    <source>
        <dbReference type="Proteomes" id="UP000321822"/>
    </source>
</evidence>
<evidence type="ECO:0000256" key="1">
    <source>
        <dbReference type="ARBA" id="ARBA00010555"/>
    </source>
</evidence>
<sequence>MRIIHTSDWHLGQYFYGKSRANEHQQFLTWLLAQVSLHNIDAIIVAGDIFDTSTPPSYAREMYFDFIARLQGSNCQLIILAGNHDSVAMLSESQAVLASLSTRVITQVIPASLSEDELEEKALSQQVFPLHDADGKITAIICAIPFVRPRDVIRSRAGQSASDKQQSLQQAISDHYQYLYQQARKQADAFEKAEGIVVPIIATGHLTALGVSINDSKSDSVRDIYIGSLEAFPASAFPPADYIALGHIHRAQQVAKSEHIRYCGSPIALSFDEAKQDKRVLMVEFTSGKLNQVEDVIVPCFQPLYMVKTSIDEVESSLQETLVAFEKRQAAENIPASVKAWLDIEIDNGDHLSDLSQRVTELAVDMPFEVLLVRRSKKARQRRQAQLSQQDNSTLSELSLTEVFDSRLSQLEWQTDEEVARKTRLTQLFTELSVEMKQAASLANQKSDADKALKTSSSAQKESTSQSALPEEESTDAEKESVITEKEGVITEKVSAIVEKDSITPESLEQHNL</sequence>
<dbReference type="CDD" id="cd00840">
    <property type="entry name" value="MPP_Mre11_N"/>
    <property type="match status" value="1"/>
</dbReference>
<evidence type="ECO:0000256" key="5">
    <source>
        <dbReference type="ARBA" id="ARBA00022801"/>
    </source>
</evidence>
<keyword evidence="5 7" id="KW-0378">Hydrolase</keyword>
<evidence type="ECO:0000313" key="11">
    <source>
        <dbReference type="EMBL" id="TWX64518.1"/>
    </source>
</evidence>
<dbReference type="InterPro" id="IPR004593">
    <property type="entry name" value="SbcD"/>
</dbReference>
<keyword evidence="7" id="KW-0255">Endonuclease</keyword>
<dbReference type="NCBIfam" id="NF008206">
    <property type="entry name" value="PRK10966.1"/>
    <property type="match status" value="1"/>
</dbReference>
<keyword evidence="7" id="KW-0233">DNA recombination</keyword>
<dbReference type="AlphaFoldDB" id="A0A5C6Q6Y6"/>
<dbReference type="Gene3D" id="3.30.160.720">
    <property type="match status" value="1"/>
</dbReference>
<evidence type="ECO:0000256" key="3">
    <source>
        <dbReference type="ARBA" id="ARBA00013365"/>
    </source>
</evidence>
<dbReference type="InterPro" id="IPR029052">
    <property type="entry name" value="Metallo-depent_PP-like"/>
</dbReference>
<dbReference type="OrthoDB" id="9773856at2"/>